<dbReference type="RefSeq" id="WP_183556623.1">
    <property type="nucleotide sequence ID" value="NZ_JACHBX010000005.1"/>
</dbReference>
<gene>
    <name evidence="1" type="ORF">HD842_004043</name>
</gene>
<protein>
    <submittedName>
        <fullName evidence="1">Uncharacterized protein</fullName>
    </submittedName>
</protein>
<sequence>MVDQNILQDHAFLGKTAFECRGKTTLISKDEDDIATPCLRFGQDRRLSTADGHQLAHRFATTGLPDSDSPLLAEPGR</sequence>
<accession>A0A7X0CG28</accession>
<proteinExistence type="predicted"/>
<evidence type="ECO:0000313" key="2">
    <source>
        <dbReference type="Proteomes" id="UP000540787"/>
    </source>
</evidence>
<dbReference type="Proteomes" id="UP000540787">
    <property type="component" value="Unassembled WGS sequence"/>
</dbReference>
<reference evidence="1 2" key="1">
    <citation type="submission" date="2020-08" db="EMBL/GenBank/DDBJ databases">
        <title>The Agave Microbiome: Exploring the role of microbial communities in plant adaptations to desert environments.</title>
        <authorList>
            <person name="Partida-Martinez L.P."/>
        </authorList>
    </citation>
    <scope>NUCLEOTIDE SEQUENCE [LARGE SCALE GENOMIC DNA]</scope>
    <source>
        <strain evidence="1 2">AT3.2</strain>
    </source>
</reference>
<evidence type="ECO:0000313" key="1">
    <source>
        <dbReference type="EMBL" id="MBB6135866.1"/>
    </source>
</evidence>
<comment type="caution">
    <text evidence="1">The sequence shown here is derived from an EMBL/GenBank/DDBJ whole genome shotgun (WGS) entry which is preliminary data.</text>
</comment>
<dbReference type="EMBL" id="JACHBX010000005">
    <property type="protein sequence ID" value="MBB6135866.1"/>
    <property type="molecule type" value="Genomic_DNA"/>
</dbReference>
<organism evidence="1 2">
    <name type="scientific">Massilia aurea</name>
    <dbReference type="NCBI Taxonomy" id="373040"/>
    <lineage>
        <taxon>Bacteria</taxon>
        <taxon>Pseudomonadati</taxon>
        <taxon>Pseudomonadota</taxon>
        <taxon>Betaproteobacteria</taxon>
        <taxon>Burkholderiales</taxon>
        <taxon>Oxalobacteraceae</taxon>
        <taxon>Telluria group</taxon>
        <taxon>Massilia</taxon>
    </lineage>
</organism>
<keyword evidence="2" id="KW-1185">Reference proteome</keyword>
<name>A0A7X0CG28_9BURK</name>
<dbReference type="AlphaFoldDB" id="A0A7X0CG28"/>